<feature type="coiled-coil region" evidence="1">
    <location>
        <begin position="876"/>
        <end position="903"/>
    </location>
</feature>
<gene>
    <name evidence="3" type="ORF">B7P43_G17787</name>
</gene>
<feature type="region of interest" description="Disordered" evidence="2">
    <location>
        <begin position="684"/>
        <end position="725"/>
    </location>
</feature>
<feature type="region of interest" description="Disordered" evidence="2">
    <location>
        <begin position="532"/>
        <end position="631"/>
    </location>
</feature>
<dbReference type="AlphaFoldDB" id="A0A2J7QUI3"/>
<evidence type="ECO:0000256" key="1">
    <source>
        <dbReference type="SAM" id="Coils"/>
    </source>
</evidence>
<keyword evidence="1" id="KW-0175">Coiled coil</keyword>
<dbReference type="OrthoDB" id="7470475at2759"/>
<sequence length="990" mass="111109">MEPTKQKASKIVQKPKITYEKKGRKMFPNKKKRKQLIVSDVEKENDSVFSQLERRKQKVSKTVKDPKISNENKNRMICSNRQKKGLVLCPKQCKSQSSFPTAEKSIIRPKTRKNKFCKPAAENHISPRKKSCFNHSVRTFATHAVENRHSHFDLFRSKENEGMEETVPVEINILPCLQATGTFDTRHLSSSNTEAEHAAGNKIVAIKDNELLSDYGVKKRNVRITGKSTVIDVPPPKRQVTDKTEEILLQDVFNLGSASSGMAASNSKIPASEGLSSLTCGKKLVYQDQGCSSEEKDEVADDTGNRKIQTGVTSKESMKYVYKPLLGVHRRETDDTKNMYMERTSAHSSDKVMEMHSDCNGTRCNQNVASSFHSSSNVHTNFTAEENNNVAVPLQAAKDICQRSPQNNTGYCSDRSLLASEDDFWDFLKEFSESSEEETNMYDNLDCNSMDVMKHMLEDQKRGRKAVHGNKTDKLVTNASLLLEGTGNCGVKEHEEEEGGMLNGLCSVIEPEQSCISSLPSLALQHANSLNYSSSLSPSGAVSSLSLSVGDRQSLRPQTGSSYYERGEKHLSKTKDLSVSKKDKPPNSSNTGSPYSGRSQKSQGQITESPSSEENEQYVNSPDSERGHKLPGQINLSLSKKSEQLMSSAIGLSYPKRVWKPVSPCARDIVPLSRVCIASLPTEAEASNNSDSGLSQSKKMVQSLRADSTSRELSRQGASHSPQKSMLFSLESAAEDSDKKCVQSTRGVLTHNKKSRYSNKKKMECTIVAKERKKRKQNTSMDLTFDGRTMAMRGLTEANDVGLALAAGGVIQVTENSANFVFTDTTPWTVMNPETIHREHFMTDFIQNSADMIEGSVKQTYLKGSEMRKLLVADYIQKCESEMEKIKSNIEHLNEQEARWQKLENYIRRSFQLQHNCLDEMAECKTCLSNSHHYFNKQWQKLERDQRSLPLVETDLKQQLHELMVKKLEEENKNDVIKLRVRLQAILGFM</sequence>
<dbReference type="Proteomes" id="UP000235965">
    <property type="component" value="Unassembled WGS sequence"/>
</dbReference>
<evidence type="ECO:0000313" key="4">
    <source>
        <dbReference type="Proteomes" id="UP000235965"/>
    </source>
</evidence>
<dbReference type="EMBL" id="NEVH01010578">
    <property type="protein sequence ID" value="PNF32243.1"/>
    <property type="molecule type" value="Genomic_DNA"/>
</dbReference>
<feature type="compositionally biased region" description="Polar residues" evidence="2">
    <location>
        <begin position="586"/>
        <end position="610"/>
    </location>
</feature>
<reference evidence="3 4" key="1">
    <citation type="submission" date="2017-12" db="EMBL/GenBank/DDBJ databases">
        <title>Hemimetabolous genomes reveal molecular basis of termite eusociality.</title>
        <authorList>
            <person name="Harrison M.C."/>
            <person name="Jongepier E."/>
            <person name="Robertson H.M."/>
            <person name="Arning N."/>
            <person name="Bitard-Feildel T."/>
            <person name="Chao H."/>
            <person name="Childers C.P."/>
            <person name="Dinh H."/>
            <person name="Doddapaneni H."/>
            <person name="Dugan S."/>
            <person name="Gowin J."/>
            <person name="Greiner C."/>
            <person name="Han Y."/>
            <person name="Hu H."/>
            <person name="Hughes D.S.T."/>
            <person name="Huylmans A.-K."/>
            <person name="Kemena C."/>
            <person name="Kremer L.P.M."/>
            <person name="Lee S.L."/>
            <person name="Lopez-Ezquerra A."/>
            <person name="Mallet L."/>
            <person name="Monroy-Kuhn J.M."/>
            <person name="Moser A."/>
            <person name="Murali S.C."/>
            <person name="Muzny D.M."/>
            <person name="Otani S."/>
            <person name="Piulachs M.-D."/>
            <person name="Poelchau M."/>
            <person name="Qu J."/>
            <person name="Schaub F."/>
            <person name="Wada-Katsumata A."/>
            <person name="Worley K.C."/>
            <person name="Xie Q."/>
            <person name="Ylla G."/>
            <person name="Poulsen M."/>
            <person name="Gibbs R.A."/>
            <person name="Schal C."/>
            <person name="Richards S."/>
            <person name="Belles X."/>
            <person name="Korb J."/>
            <person name="Bornberg-Bauer E."/>
        </authorList>
    </citation>
    <scope>NUCLEOTIDE SEQUENCE [LARGE SCALE GENOMIC DNA]</scope>
    <source>
        <tissue evidence="3">Whole body</tissue>
    </source>
</reference>
<name>A0A2J7QUI3_9NEOP</name>
<dbReference type="InParanoid" id="A0A2J7QUI3"/>
<keyword evidence="4" id="KW-1185">Reference proteome</keyword>
<feature type="compositionally biased region" description="Low complexity" evidence="2">
    <location>
        <begin position="532"/>
        <end position="548"/>
    </location>
</feature>
<comment type="caution">
    <text evidence="3">The sequence shown here is derived from an EMBL/GenBank/DDBJ whole genome shotgun (WGS) entry which is preliminary data.</text>
</comment>
<evidence type="ECO:0000256" key="2">
    <source>
        <dbReference type="SAM" id="MobiDB-lite"/>
    </source>
</evidence>
<feature type="compositionally biased region" description="Polar residues" evidence="2">
    <location>
        <begin position="685"/>
        <end position="700"/>
    </location>
</feature>
<evidence type="ECO:0000313" key="3">
    <source>
        <dbReference type="EMBL" id="PNF32243.1"/>
    </source>
</evidence>
<accession>A0A2J7QUI3</accession>
<proteinExistence type="predicted"/>
<feature type="compositionally biased region" description="Basic and acidic residues" evidence="2">
    <location>
        <begin position="565"/>
        <end position="585"/>
    </location>
</feature>
<feature type="compositionally biased region" description="Polar residues" evidence="2">
    <location>
        <begin position="716"/>
        <end position="725"/>
    </location>
</feature>
<protein>
    <submittedName>
        <fullName evidence="3">Uncharacterized protein</fullName>
    </submittedName>
</protein>
<organism evidence="3 4">
    <name type="scientific">Cryptotermes secundus</name>
    <dbReference type="NCBI Taxonomy" id="105785"/>
    <lineage>
        <taxon>Eukaryota</taxon>
        <taxon>Metazoa</taxon>
        <taxon>Ecdysozoa</taxon>
        <taxon>Arthropoda</taxon>
        <taxon>Hexapoda</taxon>
        <taxon>Insecta</taxon>
        <taxon>Pterygota</taxon>
        <taxon>Neoptera</taxon>
        <taxon>Polyneoptera</taxon>
        <taxon>Dictyoptera</taxon>
        <taxon>Blattodea</taxon>
        <taxon>Blattoidea</taxon>
        <taxon>Termitoidae</taxon>
        <taxon>Kalotermitidae</taxon>
        <taxon>Cryptotermitinae</taxon>
        <taxon>Cryptotermes</taxon>
    </lineage>
</organism>